<sequence>MALNLNLPMTTASSMIIAETNPRKIGQLLANIDGQNPLDIASYLYIELEILNRQKVSPNDRIQALDAYRPLLINTAQALAVDYSNAALPLHDNAKVAAAAAESLWLELGYGYKLALVDLQNKLIKIGTNKISAHVIQHAMHAIAEHALVHYQTYLAPPEHIWGDLHQLYFCAVQLGIQNVNVGLFPYPNFSIENSYVHALLMYLSDPQHLTQKDIRLAADFLAHHIGKTQITAVIPLESTSGAFIISLKSNKPPTPYSKQKDAPNPSTDILLQTIDLVRTIHQLLNNLLNNQWPKDGSIPIDGNRNDFIGLLTHLIKYWGIIPKRIFSRSQKNGELELVVGISDIYHASNHNNSTTTGADIDTNINTTVRQILPINPSRWQILNISAAGMSIRRHPTANKNIRIGCILGIKTKNETQWSLGLVRWASCGNRDRLDIGVQLIAPQAQSAIASINGREHNEMVLLLPEIPAANQAATIIAPKGTFEPARSLTLTYNNVYQHIMLTKLIEHSNHFERIQYSQIN</sequence>
<dbReference type="AlphaFoldDB" id="A0A1J5SKN3"/>
<dbReference type="EMBL" id="MLJW01000056">
    <property type="protein sequence ID" value="OIR04576.1"/>
    <property type="molecule type" value="Genomic_DNA"/>
</dbReference>
<evidence type="ECO:0008006" key="2">
    <source>
        <dbReference type="Google" id="ProtNLM"/>
    </source>
</evidence>
<protein>
    <recommendedName>
        <fullName evidence="2">PilZ domain-containing protein</fullName>
    </recommendedName>
</protein>
<reference evidence="1" key="1">
    <citation type="submission" date="2016-10" db="EMBL/GenBank/DDBJ databases">
        <title>Sequence of Gallionella enrichment culture.</title>
        <authorList>
            <person name="Poehlein A."/>
            <person name="Muehling M."/>
            <person name="Daniel R."/>
        </authorList>
    </citation>
    <scope>NUCLEOTIDE SEQUENCE</scope>
</reference>
<accession>A0A1J5SKN3</accession>
<comment type="caution">
    <text evidence="1">The sequence shown here is derived from an EMBL/GenBank/DDBJ whole genome shotgun (WGS) entry which is preliminary data.</text>
</comment>
<gene>
    <name evidence="1" type="ORF">GALL_132460</name>
</gene>
<organism evidence="1">
    <name type="scientific">mine drainage metagenome</name>
    <dbReference type="NCBI Taxonomy" id="410659"/>
    <lineage>
        <taxon>unclassified sequences</taxon>
        <taxon>metagenomes</taxon>
        <taxon>ecological metagenomes</taxon>
    </lineage>
</organism>
<proteinExistence type="predicted"/>
<evidence type="ECO:0000313" key="1">
    <source>
        <dbReference type="EMBL" id="OIR04576.1"/>
    </source>
</evidence>
<name>A0A1J5SKN3_9ZZZZ</name>